<dbReference type="InterPro" id="IPR006626">
    <property type="entry name" value="PbH1"/>
</dbReference>
<dbReference type="InterPro" id="IPR012334">
    <property type="entry name" value="Pectin_lyas_fold"/>
</dbReference>
<evidence type="ECO:0000313" key="5">
    <source>
        <dbReference type="Proteomes" id="UP000294739"/>
    </source>
</evidence>
<dbReference type="SMART" id="SM00710">
    <property type="entry name" value="PbH1"/>
    <property type="match status" value="8"/>
</dbReference>
<dbReference type="AlphaFoldDB" id="A0A4R5DH17"/>
<feature type="region of interest" description="Disordered" evidence="1">
    <location>
        <begin position="22"/>
        <end position="51"/>
    </location>
</feature>
<keyword evidence="5" id="KW-1185">Reference proteome</keyword>
<feature type="domain" description="Right handed beta helix" evidence="3">
    <location>
        <begin position="498"/>
        <end position="603"/>
    </location>
</feature>
<evidence type="ECO:0000313" key="4">
    <source>
        <dbReference type="EMBL" id="TDE11144.1"/>
    </source>
</evidence>
<sequence>MRTLRLALAAVLAATLGAGSAGPAGGVQGDGATQVYVSPDGDDAGTGSADQPFQSLERARDAVRELIAGGMTGDVVVRLGGGTYYLDEPLRLDERDSGRDGHQVVYTNEPGERPVVVGGRPINGWHPHTRDVWRAHVPEVAAGDWTFNQLFVGGERATLARSPNSGYYRAGSPNPVIAPEDRQLRFRYTQAEAGVVDSIADPRSVQVYVYGTRDWFSNTIRLESIDRDDRVATLTSEALQALNQGSHYRLEGFAEALDQPGEWYLDRDEGYVYYWPADTSVPLNRQTIVAPTVQDVFVLRGTSPDQRVHDVVVEGLGFDGSGFTDYFMETEEASSDETATGRGRVWNRPAERNRHGTVRLENSENVVLRDLEIKNAGFSGISIDQYSRGVTVTGNEIHEYGYHGVILTGVRAGIVDDEGAQVYDNRDHTIVDNHIHHGGRLVGHGSGIFINQSGDNLISHNHVHDQARYGIGGKGLIGSEMADHLPDTYDGPEITWENHFDLLTSRDNVISFNHIHNVLQQTEDGGAISFKGVGTGTVVDNNYIHHVEGVPGVHASLLYEGIYLDDDTSYALIENNIVHDVNGPGSNLTIYAKGFGNRITNNVLVTSTTGTSTVGIISGQWLNVPVREHQWDHNIIYAAHGPLNLYQFAGGWFPATDPPWVQASDHNLFYSPTGEYVVTNIPGDDTLANWRTLLDGRYDQNSVTADPLFVDPENHDYRLQPNSPALDLGFQPIDTEKIGLTDDFGRVQGLAVAANDPDRVDLAWQPVDAAASYRVAVSTRYEGPFRTVGETSDGEFRHQPTPAERSRPLYVVVSAVVDGVPAGHSAVLTVPPPVSWDTVVDEDFDDEPVGQPPAGWEVDATGGSVSVELTPDGDGHSLRLVDDVTGVDGLSATLRFEASSSRFRYTVRARADQADGAFLPRLTDPAGVLATEVGFAGNGALRYWRQRDPNAYTDIGPFEPGRWYTFTLDADVGHQSYDLFVDGAQVVDDAAFMNPVGSIDRLVLPARSQTGTYHVDFVTIQHARQG</sequence>
<feature type="chain" id="PRO_5020740227" evidence="2">
    <location>
        <begin position="24"/>
        <end position="1026"/>
    </location>
</feature>
<gene>
    <name evidence="4" type="ORF">E1269_09730</name>
</gene>
<protein>
    <submittedName>
        <fullName evidence="4">Right-handed parallel beta-helix repeat-containing protein</fullName>
    </submittedName>
</protein>
<dbReference type="InterPro" id="IPR039448">
    <property type="entry name" value="Beta_helix"/>
</dbReference>
<evidence type="ECO:0000256" key="1">
    <source>
        <dbReference type="SAM" id="MobiDB-lite"/>
    </source>
</evidence>
<dbReference type="SUPFAM" id="SSF51126">
    <property type="entry name" value="Pectin lyase-like"/>
    <property type="match status" value="1"/>
</dbReference>
<dbReference type="InterPro" id="IPR011050">
    <property type="entry name" value="Pectin_lyase_fold/virulence"/>
</dbReference>
<dbReference type="PANTHER" id="PTHR36453:SF1">
    <property type="entry name" value="RIGHT HANDED BETA HELIX DOMAIN-CONTAINING PROTEIN"/>
    <property type="match status" value="1"/>
</dbReference>
<dbReference type="InParanoid" id="A0A4R5DH17"/>
<dbReference type="InterPro" id="IPR013783">
    <property type="entry name" value="Ig-like_fold"/>
</dbReference>
<keyword evidence="2" id="KW-0732">Signal</keyword>
<dbReference type="GO" id="GO:0005975">
    <property type="term" value="P:carbohydrate metabolic process"/>
    <property type="evidence" value="ECO:0007669"/>
    <property type="project" value="UniProtKB-ARBA"/>
</dbReference>
<evidence type="ECO:0000259" key="3">
    <source>
        <dbReference type="Pfam" id="PF13229"/>
    </source>
</evidence>
<organism evidence="4 5">
    <name type="scientific">Jiangella asiatica</name>
    <dbReference type="NCBI Taxonomy" id="2530372"/>
    <lineage>
        <taxon>Bacteria</taxon>
        <taxon>Bacillati</taxon>
        <taxon>Actinomycetota</taxon>
        <taxon>Actinomycetes</taxon>
        <taxon>Jiangellales</taxon>
        <taxon>Jiangellaceae</taxon>
        <taxon>Jiangella</taxon>
    </lineage>
</organism>
<feature type="signal peptide" evidence="2">
    <location>
        <begin position="1"/>
        <end position="23"/>
    </location>
</feature>
<dbReference type="PANTHER" id="PTHR36453">
    <property type="entry name" value="SECRETED PROTEIN-RELATED"/>
    <property type="match status" value="1"/>
</dbReference>
<dbReference type="Pfam" id="PF13229">
    <property type="entry name" value="Beta_helix"/>
    <property type="match status" value="2"/>
</dbReference>
<feature type="domain" description="Right handed beta helix" evidence="3">
    <location>
        <begin position="353"/>
        <end position="471"/>
    </location>
</feature>
<evidence type="ECO:0000256" key="2">
    <source>
        <dbReference type="SAM" id="SignalP"/>
    </source>
</evidence>
<dbReference type="OrthoDB" id="227157at2"/>
<dbReference type="RefSeq" id="WP_131893834.1">
    <property type="nucleotide sequence ID" value="NZ_SMKZ01000011.1"/>
</dbReference>
<dbReference type="Proteomes" id="UP000294739">
    <property type="component" value="Unassembled WGS sequence"/>
</dbReference>
<proteinExistence type="predicted"/>
<dbReference type="Gene3D" id="2.160.20.10">
    <property type="entry name" value="Single-stranded right-handed beta-helix, Pectin lyase-like"/>
    <property type="match status" value="2"/>
</dbReference>
<reference evidence="4 5" key="1">
    <citation type="submission" date="2019-03" db="EMBL/GenBank/DDBJ databases">
        <title>Draft genome sequences of novel Actinobacteria.</title>
        <authorList>
            <person name="Sahin N."/>
            <person name="Ay H."/>
            <person name="Saygin H."/>
        </authorList>
    </citation>
    <scope>NUCLEOTIDE SEQUENCE [LARGE SCALE GENOMIC DNA]</scope>
    <source>
        <strain evidence="4 5">5K138</strain>
    </source>
</reference>
<dbReference type="EMBL" id="SMKZ01000011">
    <property type="protein sequence ID" value="TDE11144.1"/>
    <property type="molecule type" value="Genomic_DNA"/>
</dbReference>
<accession>A0A4R5DH17</accession>
<dbReference type="Gene3D" id="2.60.40.10">
    <property type="entry name" value="Immunoglobulins"/>
    <property type="match status" value="1"/>
</dbReference>
<name>A0A4R5DH17_9ACTN</name>
<comment type="caution">
    <text evidence="4">The sequence shown here is derived from an EMBL/GenBank/DDBJ whole genome shotgun (WGS) entry which is preliminary data.</text>
</comment>